<dbReference type="Proteomes" id="UP001145114">
    <property type="component" value="Unassembled WGS sequence"/>
</dbReference>
<keyword evidence="2" id="KW-1185">Reference proteome</keyword>
<gene>
    <name evidence="1" type="ORF">EV182_002718</name>
</gene>
<accession>A0ACC1HDT8</accession>
<organism evidence="1 2">
    <name type="scientific">Spiromyces aspiralis</name>
    <dbReference type="NCBI Taxonomy" id="68401"/>
    <lineage>
        <taxon>Eukaryota</taxon>
        <taxon>Fungi</taxon>
        <taxon>Fungi incertae sedis</taxon>
        <taxon>Zoopagomycota</taxon>
        <taxon>Kickxellomycotina</taxon>
        <taxon>Kickxellomycetes</taxon>
        <taxon>Kickxellales</taxon>
        <taxon>Kickxellaceae</taxon>
        <taxon>Spiromyces</taxon>
    </lineage>
</organism>
<sequence>MSHLNNSIPDELQLFQVLRSKRLSYEVFDGLRGIIIRSLSEADFKAHDRMLLLAFSVETYKDFEARTTIAKAWPNMGASAKQEVFNALCGPTREGATPEEGTSGPAGVREVIQAMGDWRSQFLDEAEKDRLAADIHARMKSMSLKDILERIGCGDEHRKFIGKHRAEIAKLVKSLPKTLGLKEDDQQASLMPFLRRVVNRANEIWRRSNPTLYPPRKYYVHDTHEIELGDTKMKPDALVSTDKREWLGPAELVVEFKKGEDRGADVPRKYTLLYYAQLGKYACHAWAKQPTRRFVPIFLVHKLQVDLFVFARHTVYRANVGSALAGEPLNEVVVGIFLYLLSGEKSNLGVTLPLISGNAWAVLFSSPCQGLFCQRLGVEVDDKAQIQRRRQQQQQQQQQQQPTSPRPNNHPTASHFEVDNVVDRSQVDLFGRVAFLARGTFVDSNGKRTKAVLKFVRREAVRQAEGEAYGVLHWKGVPHVPELLLSGYVDEWDSGVLECLVVADAGQSLREYRADDLNARRDPELLERVATAVTRCLWDASQAGVRHRDISTGNICVDEDGTVRVIDWGCARVEPKTLQDYRRRLKKAFPGDPSLAFLPGAKKVANEEKRHDPFTGTPYFLSIRVLFRHTLRSVVDDIESLLYVLIHFVAKDIATSENAPMWEKGLPAKQQALLKAAAFINFDNFSMLTGLDDLEEPCLKFLLEFAKNLFIDKTKGTSIMNQVLDGVNTDPRVLYNLEHWLIELPQKATSPNSGGGPRQPQAPATEVDE</sequence>
<name>A0ACC1HDT8_9FUNG</name>
<protein>
    <submittedName>
        <fullName evidence="1">Uncharacterized protein</fullName>
    </submittedName>
</protein>
<evidence type="ECO:0000313" key="2">
    <source>
        <dbReference type="Proteomes" id="UP001145114"/>
    </source>
</evidence>
<reference evidence="1" key="1">
    <citation type="submission" date="2022-06" db="EMBL/GenBank/DDBJ databases">
        <title>Phylogenomic reconstructions and comparative analyses of Kickxellomycotina fungi.</title>
        <authorList>
            <person name="Reynolds N.K."/>
            <person name="Stajich J.E."/>
            <person name="Barry K."/>
            <person name="Grigoriev I.V."/>
            <person name="Crous P."/>
            <person name="Smith M.E."/>
        </authorList>
    </citation>
    <scope>NUCLEOTIDE SEQUENCE</scope>
    <source>
        <strain evidence="1">RSA 2271</strain>
    </source>
</reference>
<proteinExistence type="predicted"/>
<comment type="caution">
    <text evidence="1">The sequence shown here is derived from an EMBL/GenBank/DDBJ whole genome shotgun (WGS) entry which is preliminary data.</text>
</comment>
<evidence type="ECO:0000313" key="1">
    <source>
        <dbReference type="EMBL" id="KAJ1674714.1"/>
    </source>
</evidence>
<dbReference type="EMBL" id="JAMZIH010005740">
    <property type="protein sequence ID" value="KAJ1674714.1"/>
    <property type="molecule type" value="Genomic_DNA"/>
</dbReference>